<dbReference type="Pfam" id="PF00196">
    <property type="entry name" value="GerE"/>
    <property type="match status" value="1"/>
</dbReference>
<evidence type="ECO:0000256" key="3">
    <source>
        <dbReference type="SAM" id="MobiDB-lite"/>
    </source>
</evidence>
<dbReference type="SUPFAM" id="SSF52540">
    <property type="entry name" value="P-loop containing nucleoside triphosphate hydrolases"/>
    <property type="match status" value="1"/>
</dbReference>
<evidence type="ECO:0000313" key="6">
    <source>
        <dbReference type="Proteomes" id="UP000482960"/>
    </source>
</evidence>
<keyword evidence="2" id="KW-0067">ATP-binding</keyword>
<dbReference type="GO" id="GO:0006355">
    <property type="term" value="P:regulation of DNA-templated transcription"/>
    <property type="evidence" value="ECO:0007669"/>
    <property type="project" value="InterPro"/>
</dbReference>
<organism evidence="5 6">
    <name type="scientific">Phytohabitans rumicis</name>
    <dbReference type="NCBI Taxonomy" id="1076125"/>
    <lineage>
        <taxon>Bacteria</taxon>
        <taxon>Bacillati</taxon>
        <taxon>Actinomycetota</taxon>
        <taxon>Actinomycetes</taxon>
        <taxon>Micromonosporales</taxon>
        <taxon>Micromonosporaceae</taxon>
    </lineage>
</organism>
<protein>
    <submittedName>
        <fullName evidence="5">Transcriptional regulator</fullName>
    </submittedName>
</protein>
<sequence length="973" mass="101979">MIGARRAAARRGRTHDGPPHDGAARTNGRAREGGARRAVWEGRGAENVGVGRGLVGREGELAALDALLASALAGDGAVALVVGEAGIGKSAVVEAAAHRAAGAGVPVLAGRAVAEDGAPAFWPWQRVLAQGRHHGLAPELLDLRTRPDKDTARFRAIEETVDALCRAAEPAGLLVVLEDVQWADDASLALLRRLAASLSGARLLVLGTLRDPDGGRPAPPAPAELNAQVVAVGALGVEDVAAYLGDGVHRSWPGHVHRLSGGNPLFVRELARLLTREEKSQPAGTLPLPNELRRLVAQRNGQLSPGCQRLLGACAVAGQEIDAALVTALDPDADALLAEAVTAGVLVDDPLTPATLRFAHDLIRQATYADLPRTERIGWHRRIADAIEAAGVGEHRLGEVARHRVRAAAGTAERRTASDACAAAGRVAARGLDLGGAGEWFGQALDLLDGAPERRAELLLARVAARFADGQFASALADCARVADLAERLGRADLAAAAAVAVRGFAYGEEVAALCERARALLGGEDSARHAEVLAQHAFILAQAGRFADADGISGRAMAMAERSGDPAALVGAIHARHQVTGAPESVGERLVLGARMVALSTEVGRPDTALWGHLWRVDAAFQVGTLTAVDAELSALSRLVERHGGQLARWHLLRAQAARAAVTGQFERALHCAGEARALAAGLQDPSGEGMYWAFVTSLAPWLGELPGIRAGLDWFAEHARDDAPIGTATMSLYHSRIGDLDEAAAWFDRLRPRLDDLPRDLMWLPVTVQAAEVAALLGDQAVADRCYDRLVPHRDCYLYAITALYGALPRALGVIARARGDLDLADRHLAEAVAMEERIGALPALALARLDHARVLAARSRAGALALAEKAAGAGRRLGMPPLATAASALVDELSGVRGGAATLTAREREIAGLVADGLANRAIAERLVLSERTVETHVRNLLGKLGLTNRTQVAAWAARAGIRTGSAWKH</sequence>
<dbReference type="GO" id="GO:0004016">
    <property type="term" value="F:adenylate cyclase activity"/>
    <property type="evidence" value="ECO:0007669"/>
    <property type="project" value="TreeGrafter"/>
</dbReference>
<dbReference type="GO" id="GO:0005737">
    <property type="term" value="C:cytoplasm"/>
    <property type="evidence" value="ECO:0007669"/>
    <property type="project" value="TreeGrafter"/>
</dbReference>
<dbReference type="PROSITE" id="PS00622">
    <property type="entry name" value="HTH_LUXR_1"/>
    <property type="match status" value="1"/>
</dbReference>
<gene>
    <name evidence="5" type="ORF">Prum_087150</name>
</gene>
<dbReference type="PROSITE" id="PS50043">
    <property type="entry name" value="HTH_LUXR_2"/>
    <property type="match status" value="1"/>
</dbReference>
<dbReference type="CDD" id="cd06170">
    <property type="entry name" value="LuxR_C_like"/>
    <property type="match status" value="1"/>
</dbReference>
<evidence type="ECO:0000256" key="1">
    <source>
        <dbReference type="ARBA" id="ARBA00022741"/>
    </source>
</evidence>
<dbReference type="InterPro" id="IPR041664">
    <property type="entry name" value="AAA_16"/>
</dbReference>
<dbReference type="PRINTS" id="PR00038">
    <property type="entry name" value="HTHLUXR"/>
</dbReference>
<evidence type="ECO:0000313" key="5">
    <source>
        <dbReference type="EMBL" id="GFJ95073.1"/>
    </source>
</evidence>
<dbReference type="GO" id="GO:0005524">
    <property type="term" value="F:ATP binding"/>
    <property type="evidence" value="ECO:0007669"/>
    <property type="project" value="UniProtKB-KW"/>
</dbReference>
<evidence type="ECO:0000259" key="4">
    <source>
        <dbReference type="PROSITE" id="PS50043"/>
    </source>
</evidence>
<dbReference type="SUPFAM" id="SSF46894">
    <property type="entry name" value="C-terminal effector domain of the bipartite response regulators"/>
    <property type="match status" value="1"/>
</dbReference>
<dbReference type="GO" id="GO:0003677">
    <property type="term" value="F:DNA binding"/>
    <property type="evidence" value="ECO:0007669"/>
    <property type="project" value="InterPro"/>
</dbReference>
<reference evidence="5 6" key="1">
    <citation type="submission" date="2020-03" db="EMBL/GenBank/DDBJ databases">
        <title>Whole genome shotgun sequence of Phytohabitans rumicis NBRC 108638.</title>
        <authorList>
            <person name="Komaki H."/>
            <person name="Tamura T."/>
        </authorList>
    </citation>
    <scope>NUCLEOTIDE SEQUENCE [LARGE SCALE GENOMIC DNA]</scope>
    <source>
        <strain evidence="5 6">NBRC 108638</strain>
    </source>
</reference>
<comment type="caution">
    <text evidence="5">The sequence shown here is derived from an EMBL/GenBank/DDBJ whole genome shotgun (WGS) entry which is preliminary data.</text>
</comment>
<feature type="region of interest" description="Disordered" evidence="3">
    <location>
        <begin position="1"/>
        <end position="37"/>
    </location>
</feature>
<dbReference type="Gene3D" id="1.10.10.10">
    <property type="entry name" value="Winged helix-like DNA-binding domain superfamily/Winged helix DNA-binding domain"/>
    <property type="match status" value="1"/>
</dbReference>
<keyword evidence="6" id="KW-1185">Reference proteome</keyword>
<feature type="compositionally biased region" description="Basic and acidic residues" evidence="3">
    <location>
        <begin position="14"/>
        <end position="37"/>
    </location>
</feature>
<dbReference type="SMART" id="SM00421">
    <property type="entry name" value="HTH_LUXR"/>
    <property type="match status" value="1"/>
</dbReference>
<dbReference type="AlphaFoldDB" id="A0A6V8LCV6"/>
<dbReference type="InterPro" id="IPR036388">
    <property type="entry name" value="WH-like_DNA-bd_sf"/>
</dbReference>
<dbReference type="EMBL" id="BLPG01000001">
    <property type="protein sequence ID" value="GFJ95073.1"/>
    <property type="molecule type" value="Genomic_DNA"/>
</dbReference>
<dbReference type="InterPro" id="IPR016032">
    <property type="entry name" value="Sig_transdc_resp-reg_C-effctor"/>
</dbReference>
<dbReference type="InterPro" id="IPR027417">
    <property type="entry name" value="P-loop_NTPase"/>
</dbReference>
<name>A0A6V8LCV6_9ACTN</name>
<dbReference type="Proteomes" id="UP000482960">
    <property type="component" value="Unassembled WGS sequence"/>
</dbReference>
<dbReference type="PANTHER" id="PTHR16305:SF35">
    <property type="entry name" value="TRANSCRIPTIONAL ACTIVATOR DOMAIN"/>
    <property type="match status" value="1"/>
</dbReference>
<reference evidence="5 6" key="2">
    <citation type="submission" date="2020-03" db="EMBL/GenBank/DDBJ databases">
        <authorList>
            <person name="Ichikawa N."/>
            <person name="Kimura A."/>
            <person name="Kitahashi Y."/>
            <person name="Uohara A."/>
        </authorList>
    </citation>
    <scope>NUCLEOTIDE SEQUENCE [LARGE SCALE GENOMIC DNA]</scope>
    <source>
        <strain evidence="5 6">NBRC 108638</strain>
    </source>
</reference>
<dbReference type="Pfam" id="PF13191">
    <property type="entry name" value="AAA_16"/>
    <property type="match status" value="1"/>
</dbReference>
<evidence type="ECO:0000256" key="2">
    <source>
        <dbReference type="ARBA" id="ARBA00022840"/>
    </source>
</evidence>
<dbReference type="PANTHER" id="PTHR16305">
    <property type="entry name" value="TESTICULAR SOLUBLE ADENYLYL CYCLASE"/>
    <property type="match status" value="1"/>
</dbReference>
<proteinExistence type="predicted"/>
<feature type="domain" description="HTH luxR-type" evidence="4">
    <location>
        <begin position="899"/>
        <end position="964"/>
    </location>
</feature>
<dbReference type="InterPro" id="IPR000792">
    <property type="entry name" value="Tscrpt_reg_LuxR_C"/>
</dbReference>
<accession>A0A6V8LCV6</accession>
<keyword evidence="1" id="KW-0547">Nucleotide-binding</keyword>